<sequence>MASVMNGEVKTFVFLAIETTGLEGYQSKITELCLVAIHVSSLENPVTDESGEVQLPRVMDKLCLCVDPGKPITEDACMMTGLSNENLNNSEKQIFNSYLINLIGEFVKRQAGPICLVGHNAFTYAFPLLKTELQQHDVHLSDATLLMDSLQAFRNLEEPTSRSVRGRHTLPEIYRRSFGREPNNFYSAEGHVLTLISVFIHQARQLLEKPNYRKWDQIRCMNDCYFSDPVWPRT</sequence>
<evidence type="ECO:0000259" key="10">
    <source>
        <dbReference type="SMART" id="SM00479"/>
    </source>
</evidence>
<keyword evidence="12" id="KW-1185">Reference proteome</keyword>
<dbReference type="PANTHER" id="PTHR13058:SF24">
    <property type="entry name" value="THREE PRIME REPAIR EXONUCLEASE 2"/>
    <property type="match status" value="1"/>
</dbReference>
<evidence type="ECO:0000256" key="1">
    <source>
        <dbReference type="ARBA" id="ARBA00000493"/>
    </source>
</evidence>
<evidence type="ECO:0000256" key="5">
    <source>
        <dbReference type="ARBA" id="ARBA00022723"/>
    </source>
</evidence>
<comment type="similarity">
    <text evidence="9">Belongs to the exonuclease superfamily. TREX family.</text>
</comment>
<dbReference type="Proteomes" id="UP000824782">
    <property type="component" value="Unassembled WGS sequence"/>
</dbReference>
<dbReference type="GO" id="GO:0046872">
    <property type="term" value="F:metal ion binding"/>
    <property type="evidence" value="ECO:0007669"/>
    <property type="project" value="UniProtKB-KW"/>
</dbReference>
<evidence type="ECO:0000256" key="4">
    <source>
        <dbReference type="ARBA" id="ARBA00022722"/>
    </source>
</evidence>
<comment type="catalytic activity">
    <reaction evidence="1">
        <text>Exonucleolytic cleavage in the 3'- to 5'-direction to yield nucleoside 5'-phosphates.</text>
        <dbReference type="EC" id="3.1.11.2"/>
    </reaction>
</comment>
<feature type="domain" description="Exonuclease" evidence="10">
    <location>
        <begin position="11"/>
        <end position="208"/>
    </location>
</feature>
<dbReference type="PANTHER" id="PTHR13058">
    <property type="entry name" value="THREE PRIME REPAIR EXONUCLEASE 1, 2"/>
    <property type="match status" value="1"/>
</dbReference>
<keyword evidence="4" id="KW-0540">Nuclease</keyword>
<dbReference type="InterPro" id="IPR036397">
    <property type="entry name" value="RNaseH_sf"/>
</dbReference>
<proteinExistence type="inferred from homology"/>
<dbReference type="EC" id="3.1.11.2" evidence="3"/>
<comment type="caution">
    <text evidence="11">The sequence shown here is derived from an EMBL/GenBank/DDBJ whole genome shotgun (WGS) entry which is preliminary data.</text>
</comment>
<dbReference type="SUPFAM" id="SSF53098">
    <property type="entry name" value="Ribonuclease H-like"/>
    <property type="match status" value="1"/>
</dbReference>
<evidence type="ECO:0000256" key="6">
    <source>
        <dbReference type="ARBA" id="ARBA00022801"/>
    </source>
</evidence>
<evidence type="ECO:0000256" key="9">
    <source>
        <dbReference type="ARBA" id="ARBA00025769"/>
    </source>
</evidence>
<comment type="cofactor">
    <cofactor evidence="2">
        <name>Mg(2+)</name>
        <dbReference type="ChEBI" id="CHEBI:18420"/>
    </cofactor>
</comment>
<reference evidence="11" key="1">
    <citation type="thesis" date="2020" institute="ProQuest LLC" country="789 East Eisenhower Parkway, Ann Arbor, MI, USA">
        <title>Comparative Genomics and Chromosome Evolution.</title>
        <authorList>
            <person name="Mudd A.B."/>
        </authorList>
    </citation>
    <scope>NUCLEOTIDE SEQUENCE</scope>
    <source>
        <strain evidence="11">237g6f4</strain>
        <tissue evidence="11">Blood</tissue>
    </source>
</reference>
<protein>
    <recommendedName>
        <fullName evidence="3">exodeoxyribonuclease III</fullName>
        <ecNumber evidence="3">3.1.11.2</ecNumber>
    </recommendedName>
</protein>
<dbReference type="InterPro" id="IPR040393">
    <property type="entry name" value="TREX1/2"/>
</dbReference>
<organism evidence="11 12">
    <name type="scientific">Engystomops pustulosus</name>
    <name type="common">Tungara frog</name>
    <name type="synonym">Physalaemus pustulosus</name>
    <dbReference type="NCBI Taxonomy" id="76066"/>
    <lineage>
        <taxon>Eukaryota</taxon>
        <taxon>Metazoa</taxon>
        <taxon>Chordata</taxon>
        <taxon>Craniata</taxon>
        <taxon>Vertebrata</taxon>
        <taxon>Euteleostomi</taxon>
        <taxon>Amphibia</taxon>
        <taxon>Batrachia</taxon>
        <taxon>Anura</taxon>
        <taxon>Neobatrachia</taxon>
        <taxon>Hyloidea</taxon>
        <taxon>Leptodactylidae</taxon>
        <taxon>Leiuperinae</taxon>
        <taxon>Engystomops</taxon>
    </lineage>
</organism>
<dbReference type="InterPro" id="IPR012337">
    <property type="entry name" value="RNaseH-like_sf"/>
</dbReference>
<evidence type="ECO:0000256" key="2">
    <source>
        <dbReference type="ARBA" id="ARBA00001946"/>
    </source>
</evidence>
<dbReference type="GO" id="GO:0003676">
    <property type="term" value="F:nucleic acid binding"/>
    <property type="evidence" value="ECO:0007669"/>
    <property type="project" value="InterPro"/>
</dbReference>
<dbReference type="SMART" id="SM00479">
    <property type="entry name" value="EXOIII"/>
    <property type="match status" value="1"/>
</dbReference>
<gene>
    <name evidence="11" type="ORF">GDO81_003823</name>
</gene>
<dbReference type="GO" id="GO:0008311">
    <property type="term" value="F:double-stranded DNA 3'-5' DNA exonuclease activity"/>
    <property type="evidence" value="ECO:0007669"/>
    <property type="project" value="UniProtKB-EC"/>
</dbReference>
<dbReference type="GO" id="GO:0006308">
    <property type="term" value="P:DNA catabolic process"/>
    <property type="evidence" value="ECO:0007669"/>
    <property type="project" value="TreeGrafter"/>
</dbReference>
<accession>A0AAV6ZYY3</accession>
<dbReference type="Gene3D" id="3.30.420.10">
    <property type="entry name" value="Ribonuclease H-like superfamily/Ribonuclease H"/>
    <property type="match status" value="1"/>
</dbReference>
<dbReference type="InterPro" id="IPR013520">
    <property type="entry name" value="Ribonucl_H"/>
</dbReference>
<keyword evidence="8" id="KW-0460">Magnesium</keyword>
<name>A0AAV6ZYY3_ENGPU</name>
<dbReference type="GO" id="GO:0005737">
    <property type="term" value="C:cytoplasm"/>
    <property type="evidence" value="ECO:0007669"/>
    <property type="project" value="TreeGrafter"/>
</dbReference>
<evidence type="ECO:0000313" key="12">
    <source>
        <dbReference type="Proteomes" id="UP000824782"/>
    </source>
</evidence>
<keyword evidence="7" id="KW-0269">Exonuclease</keyword>
<evidence type="ECO:0000256" key="3">
    <source>
        <dbReference type="ARBA" id="ARBA00012115"/>
    </source>
</evidence>
<keyword evidence="6" id="KW-0378">Hydrolase</keyword>
<dbReference type="AlphaFoldDB" id="A0AAV6ZYY3"/>
<evidence type="ECO:0000256" key="8">
    <source>
        <dbReference type="ARBA" id="ARBA00022842"/>
    </source>
</evidence>
<evidence type="ECO:0000313" key="11">
    <source>
        <dbReference type="EMBL" id="KAG8554544.1"/>
    </source>
</evidence>
<evidence type="ECO:0000256" key="7">
    <source>
        <dbReference type="ARBA" id="ARBA00022839"/>
    </source>
</evidence>
<keyword evidence="5" id="KW-0479">Metal-binding</keyword>
<dbReference type="EMBL" id="WNYA01000010">
    <property type="protein sequence ID" value="KAG8554544.1"/>
    <property type="molecule type" value="Genomic_DNA"/>
</dbReference>